<dbReference type="Proteomes" id="UP000003465">
    <property type="component" value="Unassembled WGS sequence"/>
</dbReference>
<organism evidence="1 2">
    <name type="scientific">Pseudomonas amygdali pv. mori str. 301020</name>
    <dbReference type="NCBI Taxonomy" id="629261"/>
    <lineage>
        <taxon>Bacteria</taxon>
        <taxon>Pseudomonadati</taxon>
        <taxon>Pseudomonadota</taxon>
        <taxon>Gammaproteobacteria</taxon>
        <taxon>Pseudomonadales</taxon>
        <taxon>Pseudomonadaceae</taxon>
        <taxon>Pseudomonas</taxon>
        <taxon>Pseudomonas amygdali</taxon>
    </lineage>
</organism>
<comment type="caution">
    <text evidence="1">The sequence shown here is derived from an EMBL/GenBank/DDBJ whole genome shotgun (WGS) entry which is preliminary data.</text>
</comment>
<feature type="non-terminal residue" evidence="1">
    <location>
        <position position="33"/>
    </location>
</feature>
<name>A0A656GMI1_PSEA0</name>
<sequence>MIILINLSWLSLLISTMGARFRDLGPSIDALMP</sequence>
<evidence type="ECO:0000313" key="2">
    <source>
        <dbReference type="Proteomes" id="UP000003465"/>
    </source>
</evidence>
<reference evidence="1 2" key="1">
    <citation type="journal article" date="2011" name="PLoS Pathog.">
        <title>Dynamic evolution of pathogenicity revealed by sequencing and comparative genomics of 19 Pseudomonas syringae isolates.</title>
        <authorList>
            <person name="Baltrus D.A."/>
            <person name="Nishimura M.T."/>
            <person name="Romanchuk A."/>
            <person name="Chang J.H."/>
            <person name="Mukhtar M.S."/>
            <person name="Cherkis K."/>
            <person name="Roach J."/>
            <person name="Grant S.R."/>
            <person name="Jones C.D."/>
            <person name="Dangl J.L."/>
        </authorList>
    </citation>
    <scope>NUCLEOTIDE SEQUENCE [LARGE SCALE GENOMIC DNA]</scope>
    <source>
        <strain evidence="1 2">301020</strain>
    </source>
</reference>
<proteinExistence type="predicted"/>
<accession>A0A656GMI1</accession>
<dbReference type="EMBL" id="AEAG01003276">
    <property type="protein sequence ID" value="EGH27062.1"/>
    <property type="molecule type" value="Genomic_DNA"/>
</dbReference>
<protein>
    <submittedName>
        <fullName evidence="1">Uncharacterized protein</fullName>
    </submittedName>
</protein>
<dbReference type="AlphaFoldDB" id="A0A656GMI1"/>
<evidence type="ECO:0000313" key="1">
    <source>
        <dbReference type="EMBL" id="EGH27062.1"/>
    </source>
</evidence>
<gene>
    <name evidence="1" type="ORF">PSYMO_38463</name>
</gene>